<dbReference type="eggNOG" id="COG4767">
    <property type="taxonomic scope" value="Bacteria"/>
</dbReference>
<protein>
    <recommendedName>
        <fullName evidence="2">VanZ-like domain-containing protein</fullName>
    </recommendedName>
</protein>
<dbReference type="PANTHER" id="PTHR36834">
    <property type="entry name" value="MEMBRANE PROTEIN-RELATED"/>
    <property type="match status" value="1"/>
</dbReference>
<feature type="domain" description="VanZ-like" evidence="2">
    <location>
        <begin position="25"/>
        <end position="157"/>
    </location>
</feature>
<feature type="transmembrane region" description="Helical" evidence="1">
    <location>
        <begin position="21"/>
        <end position="45"/>
    </location>
</feature>
<dbReference type="InterPro" id="IPR053150">
    <property type="entry name" value="Teicoplanin_resist-assoc"/>
</dbReference>
<dbReference type="EMBL" id="MAPZ01000009">
    <property type="protein sequence ID" value="OBY12451.1"/>
    <property type="molecule type" value="Genomic_DNA"/>
</dbReference>
<sequence length="167" mass="19573">MIKFIKRNKEEKFLNFREVMSLMFKFYILMVIIVTFFPLVIGGYIGKPSMNIVPVFNTIKDIYEVPIEMESYMVRFWIKNILGNILLLLPLGIFIPMFFKRLRSFKSTVITCALVSLSIEVVQYISMYFGNFRSCDIDDIILNTLGGMIGFIIYKVIDKKADLRIEF</sequence>
<evidence type="ECO:0000313" key="4">
    <source>
        <dbReference type="Proteomes" id="UP000092714"/>
    </source>
</evidence>
<name>A0A1B8RUD0_9CLOT</name>
<gene>
    <name evidence="3" type="ORF">CP373A1_00480</name>
</gene>
<keyword evidence="1" id="KW-1133">Transmembrane helix</keyword>
<feature type="transmembrane region" description="Helical" evidence="1">
    <location>
        <begin position="140"/>
        <end position="157"/>
    </location>
</feature>
<evidence type="ECO:0000313" key="3">
    <source>
        <dbReference type="EMBL" id="OBY12451.1"/>
    </source>
</evidence>
<dbReference type="InterPro" id="IPR006976">
    <property type="entry name" value="VanZ-like"/>
</dbReference>
<evidence type="ECO:0000259" key="2">
    <source>
        <dbReference type="Pfam" id="PF04892"/>
    </source>
</evidence>
<organism evidence="3 4">
    <name type="scientific">Clostridium paraputrificum</name>
    <dbReference type="NCBI Taxonomy" id="29363"/>
    <lineage>
        <taxon>Bacteria</taxon>
        <taxon>Bacillati</taxon>
        <taxon>Bacillota</taxon>
        <taxon>Clostridia</taxon>
        <taxon>Eubacteriales</taxon>
        <taxon>Clostridiaceae</taxon>
        <taxon>Clostridium</taxon>
    </lineage>
</organism>
<accession>A0A1B8RUD0</accession>
<evidence type="ECO:0000256" key="1">
    <source>
        <dbReference type="SAM" id="Phobius"/>
    </source>
</evidence>
<reference evidence="3 4" key="1">
    <citation type="submission" date="2016-06" db="EMBL/GenBank/DDBJ databases">
        <authorList>
            <person name="Kjaerup R.B."/>
            <person name="Dalgaard T.S."/>
            <person name="Juul-Madsen H.R."/>
        </authorList>
    </citation>
    <scope>NUCLEOTIDE SEQUENCE [LARGE SCALE GENOMIC DNA]</scope>
    <source>
        <strain evidence="3 4">373-A1</strain>
    </source>
</reference>
<feature type="transmembrane region" description="Helical" evidence="1">
    <location>
        <begin position="108"/>
        <end position="128"/>
    </location>
</feature>
<dbReference type="AlphaFoldDB" id="A0A1B8RUD0"/>
<keyword evidence="1" id="KW-0472">Membrane</keyword>
<keyword evidence="1" id="KW-0812">Transmembrane</keyword>
<dbReference type="PANTHER" id="PTHR36834:SF1">
    <property type="entry name" value="INTEGRAL MEMBRANE PROTEIN"/>
    <property type="match status" value="1"/>
</dbReference>
<proteinExistence type="predicted"/>
<comment type="caution">
    <text evidence="3">The sequence shown here is derived from an EMBL/GenBank/DDBJ whole genome shotgun (WGS) entry which is preliminary data.</text>
</comment>
<dbReference type="Pfam" id="PF04892">
    <property type="entry name" value="VanZ"/>
    <property type="match status" value="1"/>
</dbReference>
<feature type="transmembrane region" description="Helical" evidence="1">
    <location>
        <begin position="81"/>
        <end position="99"/>
    </location>
</feature>
<keyword evidence="4" id="KW-1185">Reference proteome</keyword>
<dbReference type="Proteomes" id="UP000092714">
    <property type="component" value="Unassembled WGS sequence"/>
</dbReference>